<dbReference type="RefSeq" id="WP_048544773.1">
    <property type="nucleotide sequence ID" value="NZ_HF571038.1"/>
</dbReference>
<dbReference type="PROSITE" id="PS00687">
    <property type="entry name" value="ALDEHYDE_DEHYDR_GLU"/>
    <property type="match status" value="1"/>
</dbReference>
<comment type="caution">
    <text evidence="6">The sequence shown here is derived from an EMBL/GenBank/DDBJ whole genome shotgun (WGS) entry which is preliminary data.</text>
</comment>
<protein>
    <submittedName>
        <fullName evidence="6">Putative succinate-semialdehyde dehydrogenase (NADP+) (GabD)</fullName>
        <ecNumber evidence="6">1.2.1.16</ecNumber>
    </submittedName>
</protein>
<dbReference type="Pfam" id="PF00171">
    <property type="entry name" value="Aldedh"/>
    <property type="match status" value="1"/>
</dbReference>
<dbReference type="AlphaFoldDB" id="A0A077M9B6"/>
<feature type="domain" description="Aldehyde dehydrogenase" evidence="5">
    <location>
        <begin position="32"/>
        <end position="486"/>
    </location>
</feature>
<dbReference type="Proteomes" id="UP000035720">
    <property type="component" value="Unassembled WGS sequence"/>
</dbReference>
<keyword evidence="7" id="KW-1185">Reference proteome</keyword>
<dbReference type="FunFam" id="3.40.309.10:FF:000009">
    <property type="entry name" value="Aldehyde dehydrogenase A"/>
    <property type="match status" value="1"/>
</dbReference>
<comment type="similarity">
    <text evidence="1 4">Belongs to the aldehyde dehydrogenase family.</text>
</comment>
<dbReference type="InterPro" id="IPR016162">
    <property type="entry name" value="Ald_DH_N"/>
</dbReference>
<dbReference type="InterPro" id="IPR016163">
    <property type="entry name" value="Ald_DH_C"/>
</dbReference>
<dbReference type="GO" id="GO:0009013">
    <property type="term" value="F:succinate-semialdehyde dehydrogenase [NAD(P)+] activity"/>
    <property type="evidence" value="ECO:0007669"/>
    <property type="project" value="UniProtKB-EC"/>
</dbReference>
<dbReference type="EMBL" id="CAJC01000079">
    <property type="protein sequence ID" value="CCI52410.1"/>
    <property type="molecule type" value="Genomic_DNA"/>
</dbReference>
<organism evidence="6 7">
    <name type="scientific">Nostocoides jenkinsii Ben 74</name>
    <dbReference type="NCBI Taxonomy" id="1193518"/>
    <lineage>
        <taxon>Bacteria</taxon>
        <taxon>Bacillati</taxon>
        <taxon>Actinomycetota</taxon>
        <taxon>Actinomycetes</taxon>
        <taxon>Micrococcales</taxon>
        <taxon>Intrasporangiaceae</taxon>
        <taxon>Nostocoides</taxon>
    </lineage>
</organism>
<dbReference type="SUPFAM" id="SSF53720">
    <property type="entry name" value="ALDH-like"/>
    <property type="match status" value="1"/>
</dbReference>
<feature type="active site" evidence="3">
    <location>
        <position position="259"/>
    </location>
</feature>
<reference evidence="6 7" key="1">
    <citation type="journal article" date="2013" name="ISME J.">
        <title>A metabolic model for members of the genus Tetrasphaera involved in enhanced biological phosphorus removal.</title>
        <authorList>
            <person name="Kristiansen R."/>
            <person name="Nguyen H.T.T."/>
            <person name="Saunders A.M."/>
            <person name="Nielsen J.L."/>
            <person name="Wimmer R."/>
            <person name="Le V.Q."/>
            <person name="McIlroy S.J."/>
            <person name="Petrovski S."/>
            <person name="Seviour R.J."/>
            <person name="Calteau A."/>
            <person name="Nielsen K.L."/>
            <person name="Nielsen P.H."/>
        </authorList>
    </citation>
    <scope>NUCLEOTIDE SEQUENCE [LARGE SCALE GENOMIC DNA]</scope>
    <source>
        <strain evidence="6 7">Ben 74</strain>
    </source>
</reference>
<dbReference type="STRING" id="1193518.BN13_170011"/>
<dbReference type="Gene3D" id="3.40.605.10">
    <property type="entry name" value="Aldehyde Dehydrogenase, Chain A, domain 1"/>
    <property type="match status" value="1"/>
</dbReference>
<dbReference type="NCBIfam" id="NF006916">
    <property type="entry name" value="PRK09407.1"/>
    <property type="match status" value="1"/>
</dbReference>
<dbReference type="PANTHER" id="PTHR11699">
    <property type="entry name" value="ALDEHYDE DEHYDROGENASE-RELATED"/>
    <property type="match status" value="1"/>
</dbReference>
<evidence type="ECO:0000256" key="3">
    <source>
        <dbReference type="PROSITE-ProRule" id="PRU10007"/>
    </source>
</evidence>
<dbReference type="InterPro" id="IPR015590">
    <property type="entry name" value="Aldehyde_DH_dom"/>
</dbReference>
<name>A0A077M9B6_9MICO</name>
<proteinExistence type="inferred from homology"/>
<evidence type="ECO:0000313" key="7">
    <source>
        <dbReference type="Proteomes" id="UP000035720"/>
    </source>
</evidence>
<accession>A0A077M9B6</accession>
<evidence type="ECO:0000256" key="4">
    <source>
        <dbReference type="RuleBase" id="RU003345"/>
    </source>
</evidence>
<dbReference type="InterPro" id="IPR029510">
    <property type="entry name" value="Ald_DH_CS_GLU"/>
</dbReference>
<dbReference type="EC" id="1.2.1.16" evidence="6"/>
<sequence length="522" mass="54439">MTVASRLRLADPLPDVDGLAAQAVATPGGDVRDVLSPMTGDVVGRLPVSTVADVDRAYAAARAAALDWADVPVAEKAALLRRFHDLVLTDRSPLLDLVQLESGKTRLQAFEEVADCAIVARHYAATAAKTLAPRRRRGVYPLLSQTIEKRLPKGVVGIVSPWNYPLSLSITDALAALIAGNCVVLRPDPQGSLTALAGVSLLRAAGLPAGVLQVVLGDGPSIGAAVLDRADYVCFTGSTPVGRRVAAAAGERLVGASLELGGKNAIYVADDADLDAAVPGAIRACFSSAGQLCISTERVLVHEAVYDEFVPRFVSAVAGMRLGTALEFGYDMGSLASPEQLGRVERHVADAKEKGATVLTGGRPRPDIGPFVYEPTVLAGVTPAMACRDEETFGPVVALFPVADDEAAIALANDTAYGLNASVWTLDVARGRRIAARIRTGTVNINEAYAAAWASVAAPMGGMKASGIGRRHGAEGLLRFTESQNVTAQRVLPVAPACGLGDETFTKVLTGALRVMKALRLQ</sequence>
<dbReference type="InterPro" id="IPR016161">
    <property type="entry name" value="Ald_DH/histidinol_DH"/>
</dbReference>
<keyword evidence="2 4" id="KW-0560">Oxidoreductase</keyword>
<evidence type="ECO:0000256" key="1">
    <source>
        <dbReference type="ARBA" id="ARBA00009986"/>
    </source>
</evidence>
<evidence type="ECO:0000313" key="6">
    <source>
        <dbReference type="EMBL" id="CCI52410.1"/>
    </source>
</evidence>
<gene>
    <name evidence="6" type="ORF">BN13_170011</name>
</gene>
<dbReference type="Gene3D" id="3.40.309.10">
    <property type="entry name" value="Aldehyde Dehydrogenase, Chain A, domain 2"/>
    <property type="match status" value="1"/>
</dbReference>
<evidence type="ECO:0000256" key="2">
    <source>
        <dbReference type="ARBA" id="ARBA00023002"/>
    </source>
</evidence>
<evidence type="ECO:0000259" key="5">
    <source>
        <dbReference type="Pfam" id="PF00171"/>
    </source>
</evidence>